<dbReference type="CDD" id="cd21037">
    <property type="entry name" value="MLKL_NTD"/>
    <property type="match status" value="1"/>
</dbReference>
<dbReference type="InterPro" id="IPR059179">
    <property type="entry name" value="MLKL-like_MCAfunc"/>
</dbReference>
<gene>
    <name evidence="1" type="ORF">ARMGADRAFT_79665</name>
</gene>
<proteinExistence type="predicted"/>
<keyword evidence="2" id="KW-1185">Reference proteome</keyword>
<reference evidence="2" key="1">
    <citation type="journal article" date="2017" name="Nat. Ecol. Evol.">
        <title>Genome expansion and lineage-specific genetic innovations in the forest pathogenic fungi Armillaria.</title>
        <authorList>
            <person name="Sipos G."/>
            <person name="Prasanna A.N."/>
            <person name="Walter M.C."/>
            <person name="O'Connor E."/>
            <person name="Balint B."/>
            <person name="Krizsan K."/>
            <person name="Kiss B."/>
            <person name="Hess J."/>
            <person name="Varga T."/>
            <person name="Slot J."/>
            <person name="Riley R."/>
            <person name="Boka B."/>
            <person name="Rigling D."/>
            <person name="Barry K."/>
            <person name="Lee J."/>
            <person name="Mihaltcheva S."/>
            <person name="LaButti K."/>
            <person name="Lipzen A."/>
            <person name="Waldron R."/>
            <person name="Moloney N.M."/>
            <person name="Sperisen C."/>
            <person name="Kredics L."/>
            <person name="Vagvoelgyi C."/>
            <person name="Patrignani A."/>
            <person name="Fitzpatrick D."/>
            <person name="Nagy I."/>
            <person name="Doyle S."/>
            <person name="Anderson J.B."/>
            <person name="Grigoriev I.V."/>
            <person name="Gueldener U."/>
            <person name="Muensterkoetter M."/>
            <person name="Nagy L.G."/>
        </authorList>
    </citation>
    <scope>NUCLEOTIDE SEQUENCE [LARGE SCALE GENOMIC DNA]</scope>
    <source>
        <strain evidence="2">Ar21-2</strain>
    </source>
</reference>
<dbReference type="Gene3D" id="1.20.930.20">
    <property type="entry name" value="Adaptor protein Cbl, N-terminal domain"/>
    <property type="match status" value="1"/>
</dbReference>
<dbReference type="InterPro" id="IPR036537">
    <property type="entry name" value="Adaptor_Cbl_N_dom_sf"/>
</dbReference>
<dbReference type="AlphaFoldDB" id="A0A2H3CB81"/>
<protein>
    <submittedName>
        <fullName evidence="1">Uncharacterized protein</fullName>
    </submittedName>
</protein>
<evidence type="ECO:0000313" key="1">
    <source>
        <dbReference type="EMBL" id="PBK80321.1"/>
    </source>
</evidence>
<dbReference type="InParanoid" id="A0A2H3CB81"/>
<dbReference type="OMA" id="HGSMRVP"/>
<dbReference type="GO" id="GO:0007166">
    <property type="term" value="P:cell surface receptor signaling pathway"/>
    <property type="evidence" value="ECO:0007669"/>
    <property type="project" value="InterPro"/>
</dbReference>
<sequence length="708" mass="80572">MPRSFSVDGWIQIAKFTATAGEMAPFPYIKGAAGCVAMVLEAIEKAGKNDEDIQGLAENIGTTVAIIKETIEVHGITSATHFHDICADFQSYLENLLSELNKTQHNLERKRFHRFLRTRKVADAIDGYKQRMNDIKTNYVVSLMTDARLEMPETREILSARITDAAESSRLRITSMIDAQSCRIIDEIHSLREIQRDVREHTSRIFANLQNRKGYLKGEVRELAPGDIYLLEMEPHDHRHGYCTVEGSNTVKLIRIYQLHIGNEENVMKQLDHDIDVFIRPRHPNIAQVFGVCRSPNLPAIIFHGSMRVPVLEYLHNIPVQDFIPLYAKFLRDIQSVSDHLAEYYAPENRTDTVLTGAYINEHGRLLVVGIFRTYVLDLGDSASGIVPFNSFWDQSIAESRYLGRYFPFISVELPRVDLTRAYYAISLCARNIYLQMLYQQGQHYVPGSILTVHGQTLVGGVRDRSWLHEWKVHWRGLPWSSENLKDFFICLPSTDCGSIVIDPLVHRSDEPYPTLEFKGNTIPILCAGTVPHDLDIYLRSGAHISKSWIAQASNLDTSLRSRGYVDKDGLYQIYGRFSLRIEPLDKHEHFHLCDTFMAEDPHALWLFIRPPVVDYSSNKVSSPVLSWLCDGDSEISLEEAENSFGFKLTTSWESWPSPCSSLFTAIPELNAEYGFDPAKGGTDVCERYGWPLLELFDTSNSMELEGQ</sequence>
<dbReference type="OrthoDB" id="2924458at2759"/>
<organism evidence="1 2">
    <name type="scientific">Armillaria gallica</name>
    <name type="common">Bulbous honey fungus</name>
    <name type="synonym">Armillaria bulbosa</name>
    <dbReference type="NCBI Taxonomy" id="47427"/>
    <lineage>
        <taxon>Eukaryota</taxon>
        <taxon>Fungi</taxon>
        <taxon>Dikarya</taxon>
        <taxon>Basidiomycota</taxon>
        <taxon>Agaricomycotina</taxon>
        <taxon>Agaricomycetes</taxon>
        <taxon>Agaricomycetidae</taxon>
        <taxon>Agaricales</taxon>
        <taxon>Marasmiineae</taxon>
        <taxon>Physalacriaceae</taxon>
        <taxon>Armillaria</taxon>
    </lineage>
</organism>
<accession>A0A2H3CB81</accession>
<dbReference type="Proteomes" id="UP000217790">
    <property type="component" value="Unassembled WGS sequence"/>
</dbReference>
<dbReference type="EMBL" id="KZ293748">
    <property type="protein sequence ID" value="PBK80321.1"/>
    <property type="molecule type" value="Genomic_DNA"/>
</dbReference>
<evidence type="ECO:0000313" key="2">
    <source>
        <dbReference type="Proteomes" id="UP000217790"/>
    </source>
</evidence>
<name>A0A2H3CB81_ARMGA</name>